<dbReference type="Pfam" id="PF16363">
    <property type="entry name" value="GDP_Man_Dehyd"/>
    <property type="match status" value="1"/>
</dbReference>
<accession>A0A5E7CYX4</accession>
<protein>
    <submittedName>
        <fullName evidence="2">GDP-6-deoxy-D-mannose reductase</fullName>
        <ecNumber evidence="2">1.1.1.281</ecNumber>
    </submittedName>
</protein>
<name>A0A5E7CYX4_PSEFL</name>
<dbReference type="InterPro" id="IPR016040">
    <property type="entry name" value="NAD(P)-bd_dom"/>
</dbReference>
<gene>
    <name evidence="2" type="primary">rmd</name>
    <name evidence="2" type="ORF">PS718_03135</name>
</gene>
<proteinExistence type="predicted"/>
<dbReference type="GO" id="GO:0033705">
    <property type="term" value="F:GDP-4-dehydro-6-deoxy-D-mannose reductase activity"/>
    <property type="evidence" value="ECO:0007669"/>
    <property type="project" value="UniProtKB-EC"/>
</dbReference>
<dbReference type="InterPro" id="IPR036291">
    <property type="entry name" value="NAD(P)-bd_dom_sf"/>
</dbReference>
<feature type="domain" description="NAD(P)-binding" evidence="1">
    <location>
        <begin position="52"/>
        <end position="305"/>
    </location>
</feature>
<reference evidence="2 3" key="1">
    <citation type="submission" date="2019-09" db="EMBL/GenBank/DDBJ databases">
        <authorList>
            <person name="Chandra G."/>
            <person name="Truman W A."/>
        </authorList>
    </citation>
    <scope>NUCLEOTIDE SEQUENCE [LARGE SCALE GENOMIC DNA]</scope>
    <source>
        <strain evidence="2">PS718</strain>
    </source>
</reference>
<dbReference type="PANTHER" id="PTHR43000">
    <property type="entry name" value="DTDP-D-GLUCOSE 4,6-DEHYDRATASE-RELATED"/>
    <property type="match status" value="1"/>
</dbReference>
<keyword evidence="2" id="KW-0560">Oxidoreductase</keyword>
<dbReference type="AlphaFoldDB" id="A0A5E7CYX4"/>
<dbReference type="Gene3D" id="3.90.25.10">
    <property type="entry name" value="UDP-galactose 4-epimerase, domain 1"/>
    <property type="match status" value="1"/>
</dbReference>
<evidence type="ECO:0000259" key="1">
    <source>
        <dbReference type="Pfam" id="PF16363"/>
    </source>
</evidence>
<dbReference type="Proteomes" id="UP000325375">
    <property type="component" value="Unassembled WGS sequence"/>
</dbReference>
<evidence type="ECO:0000313" key="2">
    <source>
        <dbReference type="EMBL" id="VVO07128.1"/>
    </source>
</evidence>
<dbReference type="EC" id="1.1.1.281" evidence="2"/>
<sequence length="318" mass="35032">MWESGASSRPRGRGLKKRLFITGLSGFVGQHIQSRLALPDSSWELLSAATPYDLTDAGSLVDLWPQLPDAVIHLAGQTFVPEAFRDPARTLDINLFGTLNLLQALKARGFAGTFLYVSSGDVYGQVAESALPITELQPPCPRNPYAVSKLSAEFLSLQWGLSEQWPVLVARPFNHIGTGQKDSFVIASAARQISRIKQGLQAPQLEVGDIDVTRDFLDVGDVISAYFALLEKGRPGQVYNICSGREQSIRSLIEQLADLAEVEMQLVQDAARMRRADQRRVCGSHAKLSTATGWSPDITTQQSLRAILSDWEKRVRQE</sequence>
<dbReference type="Gene3D" id="3.40.50.720">
    <property type="entry name" value="NAD(P)-binding Rossmann-like Domain"/>
    <property type="match status" value="1"/>
</dbReference>
<dbReference type="EMBL" id="CABVHX010000012">
    <property type="protein sequence ID" value="VVO07128.1"/>
    <property type="molecule type" value="Genomic_DNA"/>
</dbReference>
<dbReference type="SUPFAM" id="SSF51735">
    <property type="entry name" value="NAD(P)-binding Rossmann-fold domains"/>
    <property type="match status" value="1"/>
</dbReference>
<organism evidence="2 3">
    <name type="scientific">Pseudomonas fluorescens</name>
    <dbReference type="NCBI Taxonomy" id="294"/>
    <lineage>
        <taxon>Bacteria</taxon>
        <taxon>Pseudomonadati</taxon>
        <taxon>Pseudomonadota</taxon>
        <taxon>Gammaproteobacteria</taxon>
        <taxon>Pseudomonadales</taxon>
        <taxon>Pseudomonadaceae</taxon>
        <taxon>Pseudomonas</taxon>
    </lineage>
</organism>
<evidence type="ECO:0000313" key="3">
    <source>
        <dbReference type="Proteomes" id="UP000325375"/>
    </source>
</evidence>